<name>A0A4S8KW29_DENBC</name>
<organism evidence="2 3">
    <name type="scientific">Dendrothele bispora (strain CBS 962.96)</name>
    <dbReference type="NCBI Taxonomy" id="1314807"/>
    <lineage>
        <taxon>Eukaryota</taxon>
        <taxon>Fungi</taxon>
        <taxon>Dikarya</taxon>
        <taxon>Basidiomycota</taxon>
        <taxon>Agaricomycotina</taxon>
        <taxon>Agaricomycetes</taxon>
        <taxon>Agaricomycetidae</taxon>
        <taxon>Agaricales</taxon>
        <taxon>Agaricales incertae sedis</taxon>
        <taxon>Dendrothele</taxon>
    </lineage>
</organism>
<reference evidence="2 3" key="1">
    <citation type="journal article" date="2019" name="Nat. Ecol. Evol.">
        <title>Megaphylogeny resolves global patterns of mushroom evolution.</title>
        <authorList>
            <person name="Varga T."/>
            <person name="Krizsan K."/>
            <person name="Foldi C."/>
            <person name="Dima B."/>
            <person name="Sanchez-Garcia M."/>
            <person name="Sanchez-Ramirez S."/>
            <person name="Szollosi G.J."/>
            <person name="Szarkandi J.G."/>
            <person name="Papp V."/>
            <person name="Albert L."/>
            <person name="Andreopoulos W."/>
            <person name="Angelini C."/>
            <person name="Antonin V."/>
            <person name="Barry K.W."/>
            <person name="Bougher N.L."/>
            <person name="Buchanan P."/>
            <person name="Buyck B."/>
            <person name="Bense V."/>
            <person name="Catcheside P."/>
            <person name="Chovatia M."/>
            <person name="Cooper J."/>
            <person name="Damon W."/>
            <person name="Desjardin D."/>
            <person name="Finy P."/>
            <person name="Geml J."/>
            <person name="Haridas S."/>
            <person name="Hughes K."/>
            <person name="Justo A."/>
            <person name="Karasinski D."/>
            <person name="Kautmanova I."/>
            <person name="Kiss B."/>
            <person name="Kocsube S."/>
            <person name="Kotiranta H."/>
            <person name="LaButti K.M."/>
            <person name="Lechner B.E."/>
            <person name="Liimatainen K."/>
            <person name="Lipzen A."/>
            <person name="Lukacs Z."/>
            <person name="Mihaltcheva S."/>
            <person name="Morgado L.N."/>
            <person name="Niskanen T."/>
            <person name="Noordeloos M.E."/>
            <person name="Ohm R.A."/>
            <person name="Ortiz-Santana B."/>
            <person name="Ovrebo C."/>
            <person name="Racz N."/>
            <person name="Riley R."/>
            <person name="Savchenko A."/>
            <person name="Shiryaev A."/>
            <person name="Soop K."/>
            <person name="Spirin V."/>
            <person name="Szebenyi C."/>
            <person name="Tomsovsky M."/>
            <person name="Tulloss R.E."/>
            <person name="Uehling J."/>
            <person name="Grigoriev I.V."/>
            <person name="Vagvolgyi C."/>
            <person name="Papp T."/>
            <person name="Martin F.M."/>
            <person name="Miettinen O."/>
            <person name="Hibbett D.S."/>
            <person name="Nagy L.G."/>
        </authorList>
    </citation>
    <scope>NUCLEOTIDE SEQUENCE [LARGE SCALE GENOMIC DNA]</scope>
    <source>
        <strain evidence="2 3">CBS 962.96</strain>
    </source>
</reference>
<dbReference type="PANTHER" id="PTHR46929">
    <property type="entry name" value="EXPRESSED PROTEIN"/>
    <property type="match status" value="1"/>
</dbReference>
<gene>
    <name evidence="2" type="ORF">K435DRAFT_696584</name>
</gene>
<proteinExistence type="predicted"/>
<feature type="non-terminal residue" evidence="2">
    <location>
        <position position="1"/>
    </location>
</feature>
<keyword evidence="3" id="KW-1185">Reference proteome</keyword>
<evidence type="ECO:0000259" key="1">
    <source>
        <dbReference type="Pfam" id="PF12776"/>
    </source>
</evidence>
<dbReference type="EMBL" id="ML179950">
    <property type="protein sequence ID" value="THU80011.1"/>
    <property type="molecule type" value="Genomic_DNA"/>
</dbReference>
<dbReference type="InterPro" id="IPR024752">
    <property type="entry name" value="Myb/SANT-like_dom"/>
</dbReference>
<dbReference type="OrthoDB" id="76215at2759"/>
<dbReference type="AlphaFoldDB" id="A0A4S8KW29"/>
<dbReference type="PANTHER" id="PTHR46929:SF3">
    <property type="entry name" value="MYB_SANT-LIKE DOMAIN-CONTAINING PROTEIN"/>
    <property type="match status" value="1"/>
</dbReference>
<accession>A0A4S8KW29</accession>
<dbReference type="Proteomes" id="UP000297245">
    <property type="component" value="Unassembled WGS sequence"/>
</dbReference>
<dbReference type="Pfam" id="PF12776">
    <property type="entry name" value="Myb_DNA-bind_3"/>
    <property type="match status" value="1"/>
</dbReference>
<protein>
    <recommendedName>
        <fullName evidence="1">Myb/SANT-like domain-containing protein</fullName>
    </recommendedName>
</protein>
<sequence>LVDELKAWKEKGKQSQSGWAGVVWTGCEDRMRKDFPDKSKSGKQCKEHWNSTLKKNFKVVHSLVTKGSGWGWDPIKKHVTATDSVWDDYLEAHPTHSRWHTTSFLLYDDIFEWCHRYW</sequence>
<feature type="domain" description="Myb/SANT-like" evidence="1">
    <location>
        <begin position="2"/>
        <end position="89"/>
    </location>
</feature>
<evidence type="ECO:0000313" key="3">
    <source>
        <dbReference type="Proteomes" id="UP000297245"/>
    </source>
</evidence>
<evidence type="ECO:0000313" key="2">
    <source>
        <dbReference type="EMBL" id="THU80011.1"/>
    </source>
</evidence>